<dbReference type="InterPro" id="IPR020795">
    <property type="entry name" value="ORC3"/>
</dbReference>
<dbReference type="PANTHER" id="PTHR12748">
    <property type="entry name" value="ORIGIN RECOGNITION COMPLEX SUBUNIT 3"/>
    <property type="match status" value="1"/>
</dbReference>
<sequence>MPPMLPKAEPRRGRRPRPPSLSPDPLTADAAVAPRAVATPPPAPSATPASRPRRGRGPSRAPVAAATRAAGEAEAAEATAGTAGTATGTRGAAPGAASVDPSRADADANADAAASGEDEATYDSLTDAVFLFEPTTAPATAAPQRVPFPRYTERDEPDATCARRQALYETHWARAEKMLLSTVYRTTSKDADQIYTFLAQAHEELQRQLLGAAPSADLRRWGAPIFPEIPTALLFTETEQQMALNVLETVRERLDVPRPREATGLPKSETPLASHEGVGPGACRFAILDHASCLSFKVALKLLVTQLMFPGEDRKLFQHDDFSDDSDDEADAEAGITASAAAVAARKRQKLTESTARTKIPMKRFDLRTLAAWYRATGQSCSLVITIPQIESFPTAVLAPLLQLMVSYTTELPFVLVLGVATTWLAVQEAVPAPLMPHLRTVKFYLQSNEDLVEEIVERLFLEPSTGLALGGGVYTYLYETYRLRTLSLHDMIKAIHFAYMDHYYGNPLAWLTHADPGTLAPLSPVDLMTLQGMPSYRQFMAALAQSDDVRDVKRAKHELDPAVLSARLPGYLEQLQTHRQLFRTSLLLLLDMARAFTEETVGSDLTAPCPVRPRLGEERLLFQTFFRRGLENTLASSVEYQKIVRGIRLADVAQMEACMAAIRARLAADLAQATLTAAARAALTALLAAVRALEDEMGGPPSATEAAHADPGALADTDAADLDTATEGGQPERKPRVERPALKAAAAAAAGRPLTLLSQLPDVETSAVRHSRTSQRTRVIQMHWEKKNSWSEFSHRVAETLDAFLDEHVASYQLLPFHELVYYDHVARLQHALDPPVRANLHVALSQPSVYEQCTCCPRTKRLTPTTHDTSIAYHIYLEGGRILNVYDWFKAFESVVSINDTPAHEHEYQARFIRSLAELQFMGYIKFTKIKTDHVVRLTWGH</sequence>
<dbReference type="GO" id="GO:0005664">
    <property type="term" value="C:nuclear origin of replication recognition complex"/>
    <property type="evidence" value="ECO:0007669"/>
    <property type="project" value="InterPro"/>
</dbReference>
<dbReference type="CDD" id="cd20704">
    <property type="entry name" value="Orc3"/>
    <property type="match status" value="2"/>
</dbReference>
<dbReference type="InterPro" id="IPR045667">
    <property type="entry name" value="ORC3_N"/>
</dbReference>
<protein>
    <recommendedName>
        <fullName evidence="11">Origin recognition complex subunit 3</fullName>
    </recommendedName>
</protein>
<dbReference type="EMBL" id="ML014203">
    <property type="protein sequence ID" value="RKP00708.1"/>
    <property type="molecule type" value="Genomic_DNA"/>
</dbReference>
<dbReference type="InterPro" id="IPR040855">
    <property type="entry name" value="ORC_WH_C"/>
</dbReference>
<comment type="subcellular location">
    <subcellularLocation>
        <location evidence="1">Nucleus</location>
    </subcellularLocation>
</comment>
<evidence type="ECO:0000256" key="4">
    <source>
        <dbReference type="ARBA" id="ARBA00023125"/>
    </source>
</evidence>
<evidence type="ECO:0000259" key="8">
    <source>
        <dbReference type="Pfam" id="PF18137"/>
    </source>
</evidence>
<dbReference type="GO" id="GO:0003688">
    <property type="term" value="F:DNA replication origin binding"/>
    <property type="evidence" value="ECO:0007669"/>
    <property type="project" value="TreeGrafter"/>
</dbReference>
<feature type="region of interest" description="Disordered" evidence="6">
    <location>
        <begin position="1"/>
        <end position="120"/>
    </location>
</feature>
<feature type="region of interest" description="Disordered" evidence="6">
    <location>
        <begin position="724"/>
        <end position="743"/>
    </location>
</feature>
<feature type="compositionally biased region" description="Low complexity" evidence="6">
    <location>
        <begin position="58"/>
        <end position="97"/>
    </location>
</feature>
<proteinExistence type="inferred from homology"/>
<evidence type="ECO:0000256" key="5">
    <source>
        <dbReference type="ARBA" id="ARBA00023242"/>
    </source>
</evidence>
<dbReference type="GO" id="GO:0006270">
    <property type="term" value="P:DNA replication initiation"/>
    <property type="evidence" value="ECO:0007669"/>
    <property type="project" value="TreeGrafter"/>
</dbReference>
<feature type="compositionally biased region" description="Basic and acidic residues" evidence="6">
    <location>
        <begin position="731"/>
        <end position="742"/>
    </location>
</feature>
<comment type="similarity">
    <text evidence="2">Belongs to the ORC3 family.</text>
</comment>
<evidence type="ECO:0000256" key="3">
    <source>
        <dbReference type="ARBA" id="ARBA00022705"/>
    </source>
</evidence>
<reference evidence="10" key="1">
    <citation type="journal article" date="2018" name="Nat. Microbiol.">
        <title>Leveraging single-cell genomics to expand the fungal tree of life.</title>
        <authorList>
            <person name="Ahrendt S.R."/>
            <person name="Quandt C.A."/>
            <person name="Ciobanu D."/>
            <person name="Clum A."/>
            <person name="Salamov A."/>
            <person name="Andreopoulos B."/>
            <person name="Cheng J.F."/>
            <person name="Woyke T."/>
            <person name="Pelin A."/>
            <person name="Henrissat B."/>
            <person name="Reynolds N.K."/>
            <person name="Benny G.L."/>
            <person name="Smith M.E."/>
            <person name="James T.Y."/>
            <person name="Grigoriev I.V."/>
        </authorList>
    </citation>
    <scope>NUCLEOTIDE SEQUENCE [LARGE SCALE GENOMIC DNA]</scope>
    <source>
        <strain evidence="10">ATCC 52028</strain>
    </source>
</reference>
<feature type="domain" description="Origin recognition complex subunit 3 N-terminal" evidence="7">
    <location>
        <begin position="121"/>
        <end position="512"/>
    </location>
</feature>
<gene>
    <name evidence="9" type="ORF">CXG81DRAFT_26612</name>
</gene>
<dbReference type="Proteomes" id="UP000274922">
    <property type="component" value="Unassembled WGS sequence"/>
</dbReference>
<evidence type="ECO:0000313" key="9">
    <source>
        <dbReference type="EMBL" id="RKP00708.1"/>
    </source>
</evidence>
<evidence type="ECO:0008006" key="11">
    <source>
        <dbReference type="Google" id="ProtNLM"/>
    </source>
</evidence>
<dbReference type="STRING" id="1555241.A0A4P9X6B7"/>
<evidence type="ECO:0000256" key="1">
    <source>
        <dbReference type="ARBA" id="ARBA00004123"/>
    </source>
</evidence>
<accession>A0A4P9X6B7</accession>
<keyword evidence="3" id="KW-0235">DNA replication</keyword>
<evidence type="ECO:0000259" key="7">
    <source>
        <dbReference type="Pfam" id="PF07034"/>
    </source>
</evidence>
<keyword evidence="5" id="KW-0539">Nucleus</keyword>
<evidence type="ECO:0000256" key="2">
    <source>
        <dbReference type="ARBA" id="ARBA00010977"/>
    </source>
</evidence>
<dbReference type="OrthoDB" id="10265211at2759"/>
<keyword evidence="10" id="KW-1185">Reference proteome</keyword>
<dbReference type="GO" id="GO:0031261">
    <property type="term" value="C:DNA replication preinitiation complex"/>
    <property type="evidence" value="ECO:0007669"/>
    <property type="project" value="TreeGrafter"/>
</dbReference>
<feature type="domain" description="Origin recognition complex subunit 3 winged helix C-terminal" evidence="8">
    <location>
        <begin position="839"/>
        <end position="942"/>
    </location>
</feature>
<dbReference type="AlphaFoldDB" id="A0A4P9X6B7"/>
<dbReference type="Pfam" id="PF07034">
    <property type="entry name" value="ORC3_N"/>
    <property type="match status" value="1"/>
</dbReference>
<dbReference type="PANTHER" id="PTHR12748:SF0">
    <property type="entry name" value="ORIGIN RECOGNITION COMPLEX SUBUNIT 3"/>
    <property type="match status" value="1"/>
</dbReference>
<dbReference type="GO" id="GO:0005656">
    <property type="term" value="C:nuclear pre-replicative complex"/>
    <property type="evidence" value="ECO:0007669"/>
    <property type="project" value="TreeGrafter"/>
</dbReference>
<keyword evidence="4" id="KW-0238">DNA-binding</keyword>
<feature type="compositionally biased region" description="Low complexity" evidence="6">
    <location>
        <begin position="23"/>
        <end position="38"/>
    </location>
</feature>
<organism evidence="9 10">
    <name type="scientific">Caulochytrium protostelioides</name>
    <dbReference type="NCBI Taxonomy" id="1555241"/>
    <lineage>
        <taxon>Eukaryota</taxon>
        <taxon>Fungi</taxon>
        <taxon>Fungi incertae sedis</taxon>
        <taxon>Chytridiomycota</taxon>
        <taxon>Chytridiomycota incertae sedis</taxon>
        <taxon>Chytridiomycetes</taxon>
        <taxon>Caulochytriales</taxon>
        <taxon>Caulochytriaceae</taxon>
        <taxon>Caulochytrium</taxon>
    </lineage>
</organism>
<evidence type="ECO:0000313" key="10">
    <source>
        <dbReference type="Proteomes" id="UP000274922"/>
    </source>
</evidence>
<evidence type="ECO:0000256" key="6">
    <source>
        <dbReference type="SAM" id="MobiDB-lite"/>
    </source>
</evidence>
<dbReference type="Pfam" id="PF18137">
    <property type="entry name" value="WHD_ORC"/>
    <property type="match status" value="1"/>
</dbReference>
<name>A0A4P9X6B7_9FUNG</name>